<organism evidence="1 2">
    <name type="scientific">Plasmodium falciparum RAJ116</name>
    <dbReference type="NCBI Taxonomy" id="580058"/>
    <lineage>
        <taxon>Eukaryota</taxon>
        <taxon>Sar</taxon>
        <taxon>Alveolata</taxon>
        <taxon>Apicomplexa</taxon>
        <taxon>Aconoidasida</taxon>
        <taxon>Haemosporida</taxon>
        <taxon>Plasmodiidae</taxon>
        <taxon>Plasmodium</taxon>
        <taxon>Plasmodium (Laverania)</taxon>
    </lineage>
</organism>
<dbReference type="AlphaFoldDB" id="A0A0L0D0Z1"/>
<dbReference type="OrthoDB" id="378443at2759"/>
<gene>
    <name evidence="1" type="ORF">PFLG_02954</name>
</gene>
<name>A0A0L0D0Z1_PLAFA</name>
<reference evidence="2" key="1">
    <citation type="submission" date="2015-07" db="EMBL/GenBank/DDBJ databases">
        <title>Annotation of Plasmodium falciparum RAJ116.</title>
        <authorList>
            <consortium name="The Broad Institute Genome Sequencing Platform"/>
            <person name="Volkman S.K."/>
            <person name="Neafsey D.E."/>
            <person name="Dash A.P."/>
            <person name="Chitnis C.E."/>
            <person name="Hartl D.L."/>
            <person name="Young S.K."/>
            <person name="Zeng Q."/>
            <person name="Koehrsen M."/>
            <person name="Alvarado L."/>
            <person name="Berlin A."/>
            <person name="Borenstein D."/>
            <person name="Chapman S.B."/>
            <person name="Chen Z."/>
            <person name="Engels R."/>
            <person name="Freedman E."/>
            <person name="Gellesch M."/>
            <person name="Goldberg J."/>
            <person name="Griggs A."/>
            <person name="Gujja S."/>
            <person name="Heilman E.R."/>
            <person name="Heiman D.I."/>
            <person name="Howarth C."/>
            <person name="Jen D."/>
            <person name="Larson L."/>
            <person name="Mehta T."/>
            <person name="Neiman D."/>
            <person name="Park D."/>
            <person name="Pearson M."/>
            <person name="Roberts A."/>
            <person name="Saif S."/>
            <person name="Shea T."/>
            <person name="Shenoy N."/>
            <person name="Sisk P."/>
            <person name="Stolte C."/>
            <person name="Sykes S."/>
            <person name="Walk T."/>
            <person name="White J."/>
            <person name="Yandava C."/>
            <person name="Haas B."/>
            <person name="Henn M.R."/>
            <person name="Nusbaum C."/>
            <person name="Birren B."/>
        </authorList>
    </citation>
    <scope>NUCLEOTIDE SEQUENCE [LARGE SCALE GENOMIC DNA]</scope>
    <source>
        <strain evidence="2">RAJ116</strain>
    </source>
</reference>
<reference evidence="2" key="2">
    <citation type="submission" date="2015-07" db="EMBL/GenBank/DDBJ databases">
        <title>The genome sequence of Plasmodium falciparum RAJ116.</title>
        <authorList>
            <consortium name="The Broad Institute Genome Sequencing Platform"/>
            <person name="Volkman S.K."/>
            <person name="Neafsey D.E."/>
            <person name="Dash A.P."/>
            <person name="Chitnis C.E."/>
            <person name="Hartl D.L."/>
            <person name="Young S.K."/>
            <person name="Kodira C.D."/>
            <person name="Zeng Q."/>
            <person name="Koehrsen M."/>
            <person name="Godfrey P."/>
            <person name="Alvarado L."/>
            <person name="Berlin A."/>
            <person name="Borenstein D."/>
            <person name="Chen Z."/>
            <person name="Engels R."/>
            <person name="Freedman E."/>
            <person name="Gellesch M."/>
            <person name="Goldberg J."/>
            <person name="Griggs A."/>
            <person name="Gujja S."/>
            <person name="Heiman D."/>
            <person name="Hepburn T."/>
            <person name="Howarth C."/>
            <person name="Jen D."/>
            <person name="Larson L."/>
            <person name="Lewis B."/>
            <person name="Mehta T."/>
            <person name="Park D."/>
            <person name="Pearson M."/>
            <person name="Roberts A."/>
            <person name="Saif S."/>
            <person name="Shea T."/>
            <person name="Shenoy N."/>
            <person name="Sisk P."/>
            <person name="Stolte C."/>
            <person name="Sykes S."/>
            <person name="Walk T."/>
            <person name="White J."/>
            <person name="Yandava C."/>
            <person name="Wirth D.F."/>
            <person name="Nusbaum C."/>
            <person name="Birren B."/>
        </authorList>
    </citation>
    <scope>NUCLEOTIDE SEQUENCE [LARGE SCALE GENOMIC DNA]</scope>
    <source>
        <strain evidence="2">RAJ116</strain>
    </source>
</reference>
<dbReference type="EMBL" id="GG664873">
    <property type="protein sequence ID" value="KNC38086.1"/>
    <property type="molecule type" value="Genomic_DNA"/>
</dbReference>
<accession>A0A0L0D0Z1</accession>
<protein>
    <submittedName>
        <fullName evidence="1">Uncharacterized protein</fullName>
    </submittedName>
</protein>
<proteinExistence type="predicted"/>
<sequence>MICLRHYANANTNTNANTNANTNININTSTNTNINVYKKEENKTIKVKTEIKIKDKCLTPTNESLIQTSSINSNFSNIISVDGFSSINLESHCSQKMQNDNSSYPTRNKVKMENEIKDQYI</sequence>
<evidence type="ECO:0000313" key="1">
    <source>
        <dbReference type="EMBL" id="KNC38086.1"/>
    </source>
</evidence>
<evidence type="ECO:0000313" key="2">
    <source>
        <dbReference type="Proteomes" id="UP000054566"/>
    </source>
</evidence>
<dbReference type="Proteomes" id="UP000054566">
    <property type="component" value="Unassembled WGS sequence"/>
</dbReference>